<evidence type="ECO:0000256" key="2">
    <source>
        <dbReference type="ARBA" id="ARBA00022692"/>
    </source>
</evidence>
<dbReference type="Proteomes" id="UP001447188">
    <property type="component" value="Unassembled WGS sequence"/>
</dbReference>
<dbReference type="SUPFAM" id="SSF57850">
    <property type="entry name" value="RING/U-box"/>
    <property type="match status" value="1"/>
</dbReference>
<evidence type="ECO:0000313" key="12">
    <source>
        <dbReference type="EMBL" id="KAL0633497.1"/>
    </source>
</evidence>
<feature type="transmembrane region" description="Helical" evidence="10">
    <location>
        <begin position="236"/>
        <end position="261"/>
    </location>
</feature>
<feature type="region of interest" description="Disordered" evidence="9">
    <location>
        <begin position="308"/>
        <end position="362"/>
    </location>
</feature>
<dbReference type="SMART" id="SM00184">
    <property type="entry name" value="RING"/>
    <property type="match status" value="1"/>
</dbReference>
<organism evidence="12 13">
    <name type="scientific">Discina gigas</name>
    <dbReference type="NCBI Taxonomy" id="1032678"/>
    <lineage>
        <taxon>Eukaryota</taxon>
        <taxon>Fungi</taxon>
        <taxon>Dikarya</taxon>
        <taxon>Ascomycota</taxon>
        <taxon>Pezizomycotina</taxon>
        <taxon>Pezizomycetes</taxon>
        <taxon>Pezizales</taxon>
        <taxon>Discinaceae</taxon>
        <taxon>Discina</taxon>
    </lineage>
</organism>
<dbReference type="Gene3D" id="3.30.40.10">
    <property type="entry name" value="Zinc/RING finger domain, C3HC4 (zinc finger)"/>
    <property type="match status" value="1"/>
</dbReference>
<dbReference type="CDD" id="cd16454">
    <property type="entry name" value="RING-H2_PA-TM-RING"/>
    <property type="match status" value="1"/>
</dbReference>
<feature type="domain" description="RING-type" evidence="11">
    <location>
        <begin position="385"/>
        <end position="427"/>
    </location>
</feature>
<dbReference type="EMBL" id="JBBBZM010000123">
    <property type="protein sequence ID" value="KAL0633497.1"/>
    <property type="molecule type" value="Genomic_DNA"/>
</dbReference>
<protein>
    <recommendedName>
        <fullName evidence="11">RING-type domain-containing protein</fullName>
    </recommendedName>
</protein>
<keyword evidence="7 10" id="KW-0472">Membrane</keyword>
<comment type="subcellular location">
    <subcellularLocation>
        <location evidence="1">Membrane</location>
    </subcellularLocation>
</comment>
<keyword evidence="4 8" id="KW-0863">Zinc-finger</keyword>
<keyword evidence="6 10" id="KW-1133">Transmembrane helix</keyword>
<evidence type="ECO:0000256" key="10">
    <source>
        <dbReference type="SAM" id="Phobius"/>
    </source>
</evidence>
<evidence type="ECO:0000256" key="7">
    <source>
        <dbReference type="ARBA" id="ARBA00023136"/>
    </source>
</evidence>
<evidence type="ECO:0000313" key="13">
    <source>
        <dbReference type="Proteomes" id="UP001447188"/>
    </source>
</evidence>
<gene>
    <name evidence="12" type="ORF">Q9L58_007604</name>
</gene>
<evidence type="ECO:0000256" key="9">
    <source>
        <dbReference type="SAM" id="MobiDB-lite"/>
    </source>
</evidence>
<feature type="compositionally biased region" description="Basic and acidic residues" evidence="9">
    <location>
        <begin position="560"/>
        <end position="572"/>
    </location>
</feature>
<dbReference type="InterPro" id="IPR001841">
    <property type="entry name" value="Znf_RING"/>
</dbReference>
<accession>A0ABR3GC00</accession>
<dbReference type="Pfam" id="PF13639">
    <property type="entry name" value="zf-RING_2"/>
    <property type="match status" value="1"/>
</dbReference>
<keyword evidence="5" id="KW-0862">Zinc</keyword>
<dbReference type="PANTHER" id="PTHR46539">
    <property type="entry name" value="E3 UBIQUITIN-PROTEIN LIGASE ATL42"/>
    <property type="match status" value="1"/>
</dbReference>
<keyword evidence="2 10" id="KW-0812">Transmembrane</keyword>
<evidence type="ECO:0000256" key="3">
    <source>
        <dbReference type="ARBA" id="ARBA00022723"/>
    </source>
</evidence>
<feature type="compositionally biased region" description="Low complexity" evidence="9">
    <location>
        <begin position="511"/>
        <end position="544"/>
    </location>
</feature>
<sequence>MWLPFADSLLPRDPTLSLQSSSSSSETCEMAILSHSRSNHGSSWSLSGTVFAAILAMAALASGASGASGASVTTRDDGDILDHSGLVMTTMQDNRLFSVILNQLPSPRPEQFTRNVKVEGDLVLYTVNTERQLQSSDLAFISCDDGNATATFQRAIYQTTKPYCVIFFTVEHDSCNYNPEGTYSNVFTTLDREQANDFQLLLNNTDHLDVRIDYNKSADEDNQSSNVLGPAPSTSVALIILYSITGVITALFLLIIIIGAIRAHRHPERYGPRATARFGRPRQSRAKGLARAVLDTLPIVRFGDAGTVGTGDDVVKPADMEMQTGSVKSRDSGEGDGKRRSTASSVESRTNHDGGDTGEATSIAARDAEEPEMSTAEMDPLQLQCPVCMEDFESGQDLRVLPCHHSFHPDCIDPWLLNVAGSCPLCRIDLRPEDQRHSLELPPAPPEPEHTPSRFMRYLDIAHRTSGEERMAALRQLREEQRGSGALRPRSRAPELGISRLKRVFHRRMSGSRSSAASTGESSSSATPSVAGGVASSRSVSDGAGPVGGGGGLATINSLDIRERSVDGRIPGDRQQPQG</sequence>
<evidence type="ECO:0000259" key="11">
    <source>
        <dbReference type="PROSITE" id="PS50089"/>
    </source>
</evidence>
<feature type="compositionally biased region" description="Basic and acidic residues" evidence="9">
    <location>
        <begin position="328"/>
        <end position="339"/>
    </location>
</feature>
<comment type="caution">
    <text evidence="12">The sequence shown here is derived from an EMBL/GenBank/DDBJ whole genome shotgun (WGS) entry which is preliminary data.</text>
</comment>
<reference evidence="12 13" key="1">
    <citation type="submission" date="2024-02" db="EMBL/GenBank/DDBJ databases">
        <title>Discinaceae phylogenomics.</title>
        <authorList>
            <person name="Dirks A.C."/>
            <person name="James T.Y."/>
        </authorList>
    </citation>
    <scope>NUCLEOTIDE SEQUENCE [LARGE SCALE GENOMIC DNA]</scope>
    <source>
        <strain evidence="12 13">ACD0624</strain>
    </source>
</reference>
<evidence type="ECO:0000256" key="6">
    <source>
        <dbReference type="ARBA" id="ARBA00022989"/>
    </source>
</evidence>
<keyword evidence="3" id="KW-0479">Metal-binding</keyword>
<proteinExistence type="predicted"/>
<feature type="region of interest" description="Disordered" evidence="9">
    <location>
        <begin position="479"/>
        <end position="579"/>
    </location>
</feature>
<dbReference type="InterPro" id="IPR013083">
    <property type="entry name" value="Znf_RING/FYVE/PHD"/>
</dbReference>
<dbReference type="PANTHER" id="PTHR46539:SF1">
    <property type="entry name" value="E3 UBIQUITIN-PROTEIN LIGASE ATL42"/>
    <property type="match status" value="1"/>
</dbReference>
<evidence type="ECO:0000256" key="4">
    <source>
        <dbReference type="ARBA" id="ARBA00022771"/>
    </source>
</evidence>
<evidence type="ECO:0000256" key="1">
    <source>
        <dbReference type="ARBA" id="ARBA00004370"/>
    </source>
</evidence>
<evidence type="ECO:0000256" key="8">
    <source>
        <dbReference type="PROSITE-ProRule" id="PRU00175"/>
    </source>
</evidence>
<dbReference type="PROSITE" id="PS50089">
    <property type="entry name" value="ZF_RING_2"/>
    <property type="match status" value="1"/>
</dbReference>
<feature type="compositionally biased region" description="Basic residues" evidence="9">
    <location>
        <begin position="500"/>
        <end position="510"/>
    </location>
</feature>
<name>A0ABR3GC00_9PEZI</name>
<evidence type="ECO:0000256" key="5">
    <source>
        <dbReference type="ARBA" id="ARBA00022833"/>
    </source>
</evidence>
<keyword evidence="13" id="KW-1185">Reference proteome</keyword>